<name>A0A6B0TM86_9RHOB</name>
<dbReference type="EC" id="2.7.7.7" evidence="1"/>
<dbReference type="InterPro" id="IPR050238">
    <property type="entry name" value="DNA_Rep/Repair_Clamp_Loader"/>
</dbReference>
<reference evidence="1 2" key="1">
    <citation type="submission" date="2019-12" db="EMBL/GenBank/DDBJ databases">
        <title>Strain KN286 was isolated from seawater, which was collected from Caroline Seamount in the tropical western Pacific.</title>
        <authorList>
            <person name="Wang Q."/>
        </authorList>
    </citation>
    <scope>NUCLEOTIDE SEQUENCE [LARGE SCALE GENOMIC DNA]</scope>
    <source>
        <strain evidence="1 2">KN286</strain>
    </source>
</reference>
<dbReference type="InterPro" id="IPR027417">
    <property type="entry name" value="P-loop_NTPase"/>
</dbReference>
<evidence type="ECO:0000313" key="1">
    <source>
        <dbReference type="EMBL" id="MXU65667.1"/>
    </source>
</evidence>
<dbReference type="NCBIfam" id="NF005677">
    <property type="entry name" value="PRK07471.1"/>
    <property type="match status" value="1"/>
</dbReference>
<evidence type="ECO:0000313" key="2">
    <source>
        <dbReference type="Proteomes" id="UP000436016"/>
    </source>
</evidence>
<keyword evidence="2" id="KW-1185">Reference proteome</keyword>
<sequence length="376" mass="40102">MSIDVADIPEPDRIEGAPHPRHTVHLFGQTAAEAAFLDAFASGRLPHGWLISGPKGIGKATLAWRIARFLRDTEARRTADPLTLDTPPDSPVFRLNAALSDPGVHLCRRLWDHKKERLTTVLTVEAVRELKGFFSLTAPDGGWRVAIIDSVDEMNESAANALLKVLEEPPEKTVLLLISHQPARLLPTIRSRCRALRLDRLDQSALGAALDGIGLAPDADSSALAELTGGSVGSAIRLLRGEGLGLYSEIIACLADPAMPRGPVMALARSCAGVRQKERYALVCDLLLIALSRAALAASGAGSGIPAAAREERFHAISAHAPAQGPVWAAAVQRIDSRLAHARAVNLDPEQVILDTFISIEGDLRRAARAAPVAQS</sequence>
<protein>
    <submittedName>
        <fullName evidence="1">DNA polymerase III subunit delta</fullName>
        <ecNumber evidence="1">2.7.7.7</ecNumber>
    </submittedName>
</protein>
<dbReference type="AlphaFoldDB" id="A0A6B0TM86"/>
<dbReference type="PANTHER" id="PTHR11669">
    <property type="entry name" value="REPLICATION FACTOR C / DNA POLYMERASE III GAMMA-TAU SUBUNIT"/>
    <property type="match status" value="1"/>
</dbReference>
<accession>A0A6B0TM86</accession>
<dbReference type="PANTHER" id="PTHR11669:SF8">
    <property type="entry name" value="DNA POLYMERASE III SUBUNIT DELTA"/>
    <property type="match status" value="1"/>
</dbReference>
<dbReference type="GO" id="GO:0003887">
    <property type="term" value="F:DNA-directed DNA polymerase activity"/>
    <property type="evidence" value="ECO:0007669"/>
    <property type="project" value="UniProtKB-EC"/>
</dbReference>
<proteinExistence type="predicted"/>
<dbReference type="SUPFAM" id="SSF52540">
    <property type="entry name" value="P-loop containing nucleoside triphosphate hydrolases"/>
    <property type="match status" value="1"/>
</dbReference>
<gene>
    <name evidence="1" type="ORF">GSH16_09410</name>
</gene>
<dbReference type="RefSeq" id="WP_160854346.1">
    <property type="nucleotide sequence ID" value="NZ_WUWG01000003.1"/>
</dbReference>
<keyword evidence="1" id="KW-0548">Nucleotidyltransferase</keyword>
<comment type="caution">
    <text evidence="1">The sequence shown here is derived from an EMBL/GenBank/DDBJ whole genome shotgun (WGS) entry which is preliminary data.</text>
</comment>
<dbReference type="GO" id="GO:0009360">
    <property type="term" value="C:DNA polymerase III complex"/>
    <property type="evidence" value="ECO:0007669"/>
    <property type="project" value="TreeGrafter"/>
</dbReference>
<dbReference type="Pfam" id="PF13177">
    <property type="entry name" value="DNA_pol3_delta2"/>
    <property type="match status" value="1"/>
</dbReference>
<organism evidence="1 2">
    <name type="scientific">Oceanomicrobium pacificus</name>
    <dbReference type="NCBI Taxonomy" id="2692916"/>
    <lineage>
        <taxon>Bacteria</taxon>
        <taxon>Pseudomonadati</taxon>
        <taxon>Pseudomonadota</taxon>
        <taxon>Alphaproteobacteria</taxon>
        <taxon>Rhodobacterales</taxon>
        <taxon>Paracoccaceae</taxon>
        <taxon>Oceanomicrobium</taxon>
    </lineage>
</organism>
<dbReference type="EMBL" id="WUWG01000003">
    <property type="protein sequence ID" value="MXU65667.1"/>
    <property type="molecule type" value="Genomic_DNA"/>
</dbReference>
<dbReference type="GO" id="GO:0006261">
    <property type="term" value="P:DNA-templated DNA replication"/>
    <property type="evidence" value="ECO:0007669"/>
    <property type="project" value="TreeGrafter"/>
</dbReference>
<dbReference type="Gene3D" id="3.40.50.300">
    <property type="entry name" value="P-loop containing nucleotide triphosphate hydrolases"/>
    <property type="match status" value="1"/>
</dbReference>
<dbReference type="Proteomes" id="UP000436016">
    <property type="component" value="Unassembled WGS sequence"/>
</dbReference>
<keyword evidence="1" id="KW-0808">Transferase</keyword>